<dbReference type="Pfam" id="PF00664">
    <property type="entry name" value="ABC_membrane"/>
    <property type="match status" value="1"/>
</dbReference>
<evidence type="ECO:0000256" key="1">
    <source>
        <dbReference type="ARBA" id="ARBA00004651"/>
    </source>
</evidence>
<name>A0ABU0IYH9_9HYPH</name>
<dbReference type="RefSeq" id="WP_307266199.1">
    <property type="nucleotide sequence ID" value="NZ_JAUSVX010000001.1"/>
</dbReference>
<keyword evidence="9" id="KW-1185">Reference proteome</keyword>
<dbReference type="EMBL" id="JAUSVX010000001">
    <property type="protein sequence ID" value="MDQ0467052.1"/>
    <property type="molecule type" value="Genomic_DNA"/>
</dbReference>
<dbReference type="InterPro" id="IPR027417">
    <property type="entry name" value="P-loop_NTPase"/>
</dbReference>
<organism evidence="8 9">
    <name type="scientific">Labrys wisconsinensis</name>
    <dbReference type="NCBI Taxonomy" id="425677"/>
    <lineage>
        <taxon>Bacteria</taxon>
        <taxon>Pseudomonadati</taxon>
        <taxon>Pseudomonadota</taxon>
        <taxon>Alphaproteobacteria</taxon>
        <taxon>Hyphomicrobiales</taxon>
        <taxon>Xanthobacteraceae</taxon>
        <taxon>Labrys</taxon>
    </lineage>
</organism>
<comment type="subcellular location">
    <subcellularLocation>
        <location evidence="1">Cell membrane</location>
        <topology evidence="1">Multi-pass membrane protein</topology>
    </subcellularLocation>
</comment>
<feature type="transmembrane region" description="Helical" evidence="5">
    <location>
        <begin position="191"/>
        <end position="211"/>
    </location>
</feature>
<dbReference type="InterPro" id="IPR036640">
    <property type="entry name" value="ABC1_TM_sf"/>
</dbReference>
<dbReference type="InterPro" id="IPR039421">
    <property type="entry name" value="Type_1_exporter"/>
</dbReference>
<dbReference type="GO" id="GO:0005524">
    <property type="term" value="F:ATP binding"/>
    <property type="evidence" value="ECO:0007669"/>
    <property type="project" value="UniProtKB-KW"/>
</dbReference>
<dbReference type="PROSITE" id="PS50893">
    <property type="entry name" value="ABC_TRANSPORTER_2"/>
    <property type="match status" value="1"/>
</dbReference>
<evidence type="ECO:0000256" key="5">
    <source>
        <dbReference type="SAM" id="Phobius"/>
    </source>
</evidence>
<evidence type="ECO:0000313" key="8">
    <source>
        <dbReference type="EMBL" id="MDQ0467052.1"/>
    </source>
</evidence>
<dbReference type="Gene3D" id="3.40.50.300">
    <property type="entry name" value="P-loop containing nucleotide triphosphate hydrolases"/>
    <property type="match status" value="2"/>
</dbReference>
<dbReference type="Proteomes" id="UP001242480">
    <property type="component" value="Unassembled WGS sequence"/>
</dbReference>
<reference evidence="8 9" key="1">
    <citation type="submission" date="2023-07" db="EMBL/GenBank/DDBJ databases">
        <title>Genomic Encyclopedia of Type Strains, Phase IV (KMG-IV): sequencing the most valuable type-strain genomes for metagenomic binning, comparative biology and taxonomic classification.</title>
        <authorList>
            <person name="Goeker M."/>
        </authorList>
    </citation>
    <scope>NUCLEOTIDE SEQUENCE [LARGE SCALE GENOMIC DNA]</scope>
    <source>
        <strain evidence="8 9">DSM 19619</strain>
    </source>
</reference>
<evidence type="ECO:0000256" key="2">
    <source>
        <dbReference type="ARBA" id="ARBA00022692"/>
    </source>
</evidence>
<proteinExistence type="predicted"/>
<comment type="caution">
    <text evidence="8">The sequence shown here is derived from an EMBL/GenBank/DDBJ whole genome shotgun (WGS) entry which is preliminary data.</text>
</comment>
<accession>A0ABU0IYH9</accession>
<feature type="transmembrane region" description="Helical" evidence="5">
    <location>
        <begin position="87"/>
        <end position="111"/>
    </location>
</feature>
<dbReference type="SUPFAM" id="SSF90123">
    <property type="entry name" value="ABC transporter transmembrane region"/>
    <property type="match status" value="1"/>
</dbReference>
<keyword evidence="3 5" id="KW-1133">Transmembrane helix</keyword>
<gene>
    <name evidence="8" type="ORF">QO011_000047</name>
</gene>
<feature type="transmembrane region" description="Helical" evidence="5">
    <location>
        <begin position="279"/>
        <end position="301"/>
    </location>
</feature>
<feature type="transmembrane region" description="Helical" evidence="5">
    <location>
        <begin position="161"/>
        <end position="185"/>
    </location>
</feature>
<dbReference type="InterPro" id="IPR003439">
    <property type="entry name" value="ABC_transporter-like_ATP-bd"/>
</dbReference>
<keyword evidence="8" id="KW-0067">ATP-binding</keyword>
<feature type="transmembrane region" description="Helical" evidence="5">
    <location>
        <begin position="18"/>
        <end position="35"/>
    </location>
</feature>
<protein>
    <submittedName>
        <fullName evidence="8">ABC transport system ATP-binding protein</fullName>
    </submittedName>
</protein>
<evidence type="ECO:0000259" key="6">
    <source>
        <dbReference type="PROSITE" id="PS50893"/>
    </source>
</evidence>
<evidence type="ECO:0000259" key="7">
    <source>
        <dbReference type="PROSITE" id="PS50929"/>
    </source>
</evidence>
<evidence type="ECO:0000256" key="4">
    <source>
        <dbReference type="ARBA" id="ARBA00023136"/>
    </source>
</evidence>
<evidence type="ECO:0000256" key="3">
    <source>
        <dbReference type="ARBA" id="ARBA00022989"/>
    </source>
</evidence>
<feature type="domain" description="ABC transporter" evidence="6">
    <location>
        <begin position="637"/>
        <end position="893"/>
    </location>
</feature>
<feature type="domain" description="ABC transmembrane type-1" evidence="7">
    <location>
        <begin position="93"/>
        <end position="329"/>
    </location>
</feature>
<dbReference type="Gene3D" id="1.20.1560.10">
    <property type="entry name" value="ABC transporter type 1, transmembrane domain"/>
    <property type="match status" value="1"/>
</dbReference>
<keyword evidence="2 5" id="KW-0812">Transmembrane</keyword>
<dbReference type="PANTHER" id="PTHR43394">
    <property type="entry name" value="ATP-DEPENDENT PERMEASE MDL1, MITOCHONDRIAL"/>
    <property type="match status" value="1"/>
</dbReference>
<keyword evidence="4 5" id="KW-0472">Membrane</keyword>
<dbReference type="SUPFAM" id="SSF52540">
    <property type="entry name" value="P-loop containing nucleoside triphosphate hydrolases"/>
    <property type="match status" value="2"/>
</dbReference>
<dbReference type="PROSITE" id="PS50929">
    <property type="entry name" value="ABC_TM1F"/>
    <property type="match status" value="1"/>
</dbReference>
<keyword evidence="8" id="KW-0547">Nucleotide-binding</keyword>
<dbReference type="PANTHER" id="PTHR43394:SF1">
    <property type="entry name" value="ATP-BINDING CASSETTE SUB-FAMILY B MEMBER 10, MITOCHONDRIAL"/>
    <property type="match status" value="1"/>
</dbReference>
<sequence>MDSSLFRYIWKNSRGEQIFLLLVILVSLPFYWISLEVPKQIVNDAIQGRAFRDGHATATLLEWTVSLPSYLGGAKLTIFKGLELGQMAFLMGLSLWFLVLVLINGAFKYYINIQKGILGERMLRRMRFDLFSLLMRFRPEDVAMVKPAEVASMIKDEVEPIGGFIGDAFIQPVFLFSQAATALLFIIVQSFWMGLAALVIVLVQAIVIPILRREQLRLGRARQLASRQLAGRIGEVVETASSVHSYGASPYVEAEIGDRLGHLYTIRADLFRRKFAVKFLNNLLAQVTPFIFYAVGGYFALQRQLDIGQLVAVIAAYRDLPPPIKDLIDWDQQRQDVAIKYEQVAAQFSPPHLLPRNDEDAGLPVPSPDAPIEIVGLTVADARGTALLDRVSTIIERPARVALLGETGGARDVFARVVGRQTLAYQGSVRIGRGGDLADYPDGLLSRFLTFLGPDPSLHPTSIRDNMLFSVRRRTPEVDGEAADEAERWRLLEARRSGNPLVSARADWIDYEAMGIAGPEEIDTALLRALDIGGAQEDVYRLGILGRFGPDQSEEVLERFVEARHQIRARLKEKGLSNLVEPFDPERYNMSAPVGENLLFGVPVGGRLAADGLAADPFLRSILEAEALLEPLIDIGLRLAEMAVETFVDLPPEHPVFERYSVIQPSDLERYKEIVDSVQARGSAFGLSASARSKLLAVGLAYIEPRHRLGLIDGPFKQRVLRARRSFRLYLPAHYAAEVEFYDPDRYMRAAPLRDNILFGRIAYGVANAQPKVITLIRGVLNELDLDPLIYGLGLDFEVGKAGKLLQPMQRAKVALARSLVGHPEILVLENALAALSPSDAEAVLPRLLKEFEGRTLVVTLAANAPTAGFDRVILFEGARIVTREVVEPALSS</sequence>
<evidence type="ECO:0000313" key="9">
    <source>
        <dbReference type="Proteomes" id="UP001242480"/>
    </source>
</evidence>
<dbReference type="InterPro" id="IPR011527">
    <property type="entry name" value="ABC1_TM_dom"/>
</dbReference>